<reference evidence="2 5" key="2">
    <citation type="submission" date="2017-12" db="EMBL/GenBank/DDBJ databases">
        <title>Pharmacopeia of the Arctic Ocean.</title>
        <authorList>
            <person name="Collins E."/>
            <person name="Ducluzeau A.-L."/>
        </authorList>
    </citation>
    <scope>NUCLEOTIDE SEQUENCE [LARGE SCALE GENOMIC DNA]</scope>
    <source>
        <strain evidence="2 5">DSM 23325</strain>
    </source>
</reference>
<dbReference type="STRING" id="748909.SAMN05192575_101347"/>
<dbReference type="AlphaFoldDB" id="A0A1I0VNW5"/>
<name>A0A1I0VNW5_9ACTN</name>
<dbReference type="InterPro" id="IPR025443">
    <property type="entry name" value="DUF4307"/>
</dbReference>
<evidence type="ECO:0000313" key="4">
    <source>
        <dbReference type="Proteomes" id="UP000199113"/>
    </source>
</evidence>
<dbReference type="OrthoDB" id="3826498at2"/>
<keyword evidence="1" id="KW-1133">Transmembrane helix</keyword>
<evidence type="ECO:0000313" key="5">
    <source>
        <dbReference type="Proteomes" id="UP000233565"/>
    </source>
</evidence>
<dbReference type="Pfam" id="PF14155">
    <property type="entry name" value="DUF4307"/>
    <property type="match status" value="1"/>
</dbReference>
<evidence type="ECO:0000256" key="1">
    <source>
        <dbReference type="SAM" id="Phobius"/>
    </source>
</evidence>
<dbReference type="Proteomes" id="UP000199113">
    <property type="component" value="Unassembled WGS sequence"/>
</dbReference>
<proteinExistence type="predicted"/>
<protein>
    <submittedName>
        <fullName evidence="2">DUF4307 domain-containing protein</fullName>
    </submittedName>
</protein>
<dbReference type="EMBL" id="FOKC01000001">
    <property type="protein sequence ID" value="SFA78022.1"/>
    <property type="molecule type" value="Genomic_DNA"/>
</dbReference>
<feature type="transmembrane region" description="Helical" evidence="1">
    <location>
        <begin position="21"/>
        <end position="40"/>
    </location>
</feature>
<accession>A0A1I0VNW5</accession>
<keyword evidence="5" id="KW-1185">Reference proteome</keyword>
<gene>
    <name evidence="2" type="ORF">CXG46_18140</name>
    <name evidence="3" type="ORF">SAMN05192575_101347</name>
</gene>
<keyword evidence="1" id="KW-0812">Transmembrane</keyword>
<keyword evidence="1" id="KW-0472">Membrane</keyword>
<dbReference type="EMBL" id="PJBV01000035">
    <property type="protein sequence ID" value="PKH37380.1"/>
    <property type="molecule type" value="Genomic_DNA"/>
</dbReference>
<reference evidence="3" key="1">
    <citation type="submission" date="2016-10" db="EMBL/GenBank/DDBJ databases">
        <authorList>
            <person name="de Groot N.N."/>
        </authorList>
    </citation>
    <scope>NUCLEOTIDE SEQUENCE [LARGE SCALE GENOMIC DNA]</scope>
    <source>
        <strain evidence="3">CGMCC 1.10697</strain>
    </source>
</reference>
<dbReference type="Proteomes" id="UP000233565">
    <property type="component" value="Unassembled WGS sequence"/>
</dbReference>
<evidence type="ECO:0000313" key="2">
    <source>
        <dbReference type="EMBL" id="PKH37380.1"/>
    </source>
</evidence>
<organism evidence="3 4">
    <name type="scientific">Nocardioides alpinus</name>
    <dbReference type="NCBI Taxonomy" id="748909"/>
    <lineage>
        <taxon>Bacteria</taxon>
        <taxon>Bacillati</taxon>
        <taxon>Actinomycetota</taxon>
        <taxon>Actinomycetes</taxon>
        <taxon>Propionibacteriales</taxon>
        <taxon>Nocardioidaceae</taxon>
        <taxon>Nocardioides</taxon>
    </lineage>
</organism>
<sequence length="129" mass="14201">MTTDLTERYGAPSRWRRPVTIGLALTFAVVGLSWLAWTAWFHSTPAASSELITYDVTSDYETQARLDVTLGDGVEASCRLRAFAEDHTTVGEIAFTPVEGTNEVVIRTERRATTVEKLGCTAPGQPRPR</sequence>
<dbReference type="RefSeq" id="WP_091193470.1">
    <property type="nucleotide sequence ID" value="NZ_FOKC01000001.1"/>
</dbReference>
<evidence type="ECO:0000313" key="3">
    <source>
        <dbReference type="EMBL" id="SFA78022.1"/>
    </source>
</evidence>